<evidence type="ECO:0000313" key="8">
    <source>
        <dbReference type="Proteomes" id="UP000046393"/>
    </source>
</evidence>
<dbReference type="PANTHER" id="PTHR12271:SF117">
    <property type="entry name" value="PAP-ASSOCIATED DOMAIN-CONTAINING PROTEIN"/>
    <property type="match status" value="1"/>
</dbReference>
<keyword evidence="5" id="KW-0460">Magnesium</keyword>
<organism evidence="8 9">
    <name type="scientific">Syphacia muris</name>
    <dbReference type="NCBI Taxonomy" id="451379"/>
    <lineage>
        <taxon>Eukaryota</taxon>
        <taxon>Metazoa</taxon>
        <taxon>Ecdysozoa</taxon>
        <taxon>Nematoda</taxon>
        <taxon>Chromadorea</taxon>
        <taxon>Rhabditida</taxon>
        <taxon>Spirurina</taxon>
        <taxon>Oxyuridomorpha</taxon>
        <taxon>Oxyuroidea</taxon>
        <taxon>Oxyuridae</taxon>
        <taxon>Syphacia</taxon>
    </lineage>
</organism>
<dbReference type="InterPro" id="IPR054708">
    <property type="entry name" value="MTPAP-like_central"/>
</dbReference>
<dbReference type="GO" id="GO:0046872">
    <property type="term" value="F:metal ion binding"/>
    <property type="evidence" value="ECO:0007669"/>
    <property type="project" value="UniProtKB-KW"/>
</dbReference>
<feature type="domain" description="PAP-associated" evidence="6">
    <location>
        <begin position="166"/>
        <end position="219"/>
    </location>
</feature>
<dbReference type="Pfam" id="PF03828">
    <property type="entry name" value="PAP_assoc"/>
    <property type="match status" value="1"/>
</dbReference>
<dbReference type="Gene3D" id="3.30.460.10">
    <property type="entry name" value="Beta Polymerase, domain 2"/>
    <property type="match status" value="1"/>
</dbReference>
<protein>
    <submittedName>
        <fullName evidence="9">PAP-associated domain-containing protein</fullName>
    </submittedName>
</protein>
<dbReference type="STRING" id="451379.A0A0N5AGY9"/>
<dbReference type="InterPro" id="IPR043519">
    <property type="entry name" value="NT_sf"/>
</dbReference>
<dbReference type="SUPFAM" id="SSF81631">
    <property type="entry name" value="PAP/OAS1 substrate-binding domain"/>
    <property type="match status" value="1"/>
</dbReference>
<accession>A0A0N5AGY9</accession>
<evidence type="ECO:0000256" key="4">
    <source>
        <dbReference type="ARBA" id="ARBA00022723"/>
    </source>
</evidence>
<evidence type="ECO:0000313" key="9">
    <source>
        <dbReference type="WBParaSite" id="SMUV_0000361901-mRNA-1"/>
    </source>
</evidence>
<comment type="cofactor">
    <cofactor evidence="1">
        <name>Mn(2+)</name>
        <dbReference type="ChEBI" id="CHEBI:29035"/>
    </cofactor>
</comment>
<name>A0A0N5AGY9_9BILA</name>
<keyword evidence="3" id="KW-0808">Transferase</keyword>
<dbReference type="GO" id="GO:0031123">
    <property type="term" value="P:RNA 3'-end processing"/>
    <property type="evidence" value="ECO:0007669"/>
    <property type="project" value="TreeGrafter"/>
</dbReference>
<evidence type="ECO:0000256" key="2">
    <source>
        <dbReference type="ARBA" id="ARBA00001946"/>
    </source>
</evidence>
<comment type="cofactor">
    <cofactor evidence="2">
        <name>Mg(2+)</name>
        <dbReference type="ChEBI" id="CHEBI:18420"/>
    </cofactor>
</comment>
<dbReference type="PANTHER" id="PTHR12271">
    <property type="entry name" value="POLY A POLYMERASE CID PAP -RELATED"/>
    <property type="match status" value="1"/>
</dbReference>
<dbReference type="GO" id="GO:1990817">
    <property type="term" value="F:poly(A) RNA polymerase activity"/>
    <property type="evidence" value="ECO:0007669"/>
    <property type="project" value="UniProtKB-ARBA"/>
</dbReference>
<dbReference type="AlphaFoldDB" id="A0A0N5AGY9"/>
<keyword evidence="8" id="KW-1185">Reference proteome</keyword>
<dbReference type="Pfam" id="PF22600">
    <property type="entry name" value="MTPAP-like_central"/>
    <property type="match status" value="1"/>
</dbReference>
<evidence type="ECO:0000256" key="3">
    <source>
        <dbReference type="ARBA" id="ARBA00022679"/>
    </source>
</evidence>
<dbReference type="WBParaSite" id="SMUV_0000361901-mRNA-1">
    <property type="protein sequence ID" value="SMUV_0000361901-mRNA-1"/>
    <property type="gene ID" value="SMUV_0000361901"/>
</dbReference>
<dbReference type="Gene3D" id="1.10.1410.10">
    <property type="match status" value="1"/>
</dbReference>
<evidence type="ECO:0000256" key="5">
    <source>
        <dbReference type="ARBA" id="ARBA00022842"/>
    </source>
</evidence>
<keyword evidence="4" id="KW-0479">Metal-binding</keyword>
<dbReference type="SUPFAM" id="SSF81301">
    <property type="entry name" value="Nucleotidyltransferase"/>
    <property type="match status" value="1"/>
</dbReference>
<dbReference type="InterPro" id="IPR002058">
    <property type="entry name" value="PAP_assoc"/>
</dbReference>
<proteinExistence type="predicted"/>
<evidence type="ECO:0000259" key="7">
    <source>
        <dbReference type="Pfam" id="PF22600"/>
    </source>
</evidence>
<sequence>MDLCMCLPHPVFGYQTDRQYVSCFYKYLSHYFYIVNWLIVLKVPIIKLEMESPFDELEVDINCNNVPGIYNSHLLHYYARVDDRFPALCLLVKHWAINAGINDAMTGTFNSYSLILLVLHFLQCAVFPPVLPNLQALFPDQFNVSVDLNKLELFKDLRPLPSSSTVGELLIAFFDYYANFDFTQNAISVASGNIFPRSSLPPSCIRYKIFIEEPFDMQNTARCVTRIENLNLIQSAFSNARRALLSHKSKGPTLSSINVR</sequence>
<evidence type="ECO:0000256" key="1">
    <source>
        <dbReference type="ARBA" id="ARBA00001936"/>
    </source>
</evidence>
<feature type="domain" description="Poly(A) RNA polymerase mitochondrial-like central palm" evidence="7">
    <location>
        <begin position="1"/>
        <end position="79"/>
    </location>
</feature>
<dbReference type="Proteomes" id="UP000046393">
    <property type="component" value="Unplaced"/>
</dbReference>
<reference evidence="9" key="1">
    <citation type="submission" date="2017-02" db="UniProtKB">
        <authorList>
            <consortium name="WormBaseParasite"/>
        </authorList>
    </citation>
    <scope>IDENTIFICATION</scope>
</reference>
<evidence type="ECO:0000259" key="6">
    <source>
        <dbReference type="Pfam" id="PF03828"/>
    </source>
</evidence>